<evidence type="ECO:0000259" key="8">
    <source>
        <dbReference type="Pfam" id="PF00884"/>
    </source>
</evidence>
<keyword evidence="6 7" id="KW-0472">Membrane</keyword>
<reference evidence="9 10" key="1">
    <citation type="submission" date="2020-08" db="EMBL/GenBank/DDBJ databases">
        <authorList>
            <person name="Liu C."/>
            <person name="Sun Q."/>
        </authorList>
    </citation>
    <scope>NUCLEOTIDE SEQUENCE [LARGE SCALE GENOMIC DNA]</scope>
    <source>
        <strain evidence="9 10">NSJ-38</strain>
    </source>
</reference>
<dbReference type="CDD" id="cd16015">
    <property type="entry name" value="LTA_synthase"/>
    <property type="match status" value="1"/>
</dbReference>
<dbReference type="GO" id="GO:0016740">
    <property type="term" value="F:transferase activity"/>
    <property type="evidence" value="ECO:0007669"/>
    <property type="project" value="UniProtKB-KW"/>
</dbReference>
<evidence type="ECO:0000256" key="5">
    <source>
        <dbReference type="ARBA" id="ARBA00022989"/>
    </source>
</evidence>
<evidence type="ECO:0000313" key="9">
    <source>
        <dbReference type="EMBL" id="QNM06060.1"/>
    </source>
</evidence>
<proteinExistence type="predicted"/>
<dbReference type="GO" id="GO:0005886">
    <property type="term" value="C:plasma membrane"/>
    <property type="evidence" value="ECO:0007669"/>
    <property type="project" value="UniProtKB-SubCell"/>
</dbReference>
<evidence type="ECO:0000313" key="10">
    <source>
        <dbReference type="Proteomes" id="UP000515823"/>
    </source>
</evidence>
<evidence type="ECO:0000256" key="3">
    <source>
        <dbReference type="ARBA" id="ARBA00022475"/>
    </source>
</evidence>
<feature type="transmembrane region" description="Helical" evidence="7">
    <location>
        <begin position="156"/>
        <end position="177"/>
    </location>
</feature>
<dbReference type="SUPFAM" id="SSF53649">
    <property type="entry name" value="Alkaline phosphatase-like"/>
    <property type="match status" value="1"/>
</dbReference>
<protein>
    <submittedName>
        <fullName evidence="9">Sulfatase-like hydrolase/transferase</fullName>
    </submittedName>
</protein>
<dbReference type="PANTHER" id="PTHR47371">
    <property type="entry name" value="LIPOTEICHOIC ACID SYNTHASE"/>
    <property type="match status" value="1"/>
</dbReference>
<accession>A0A7G9G5H8</accession>
<name>A0A7G9G5H8_9FIRM</name>
<dbReference type="AlphaFoldDB" id="A0A7G9G5H8"/>
<keyword evidence="3" id="KW-1003">Cell membrane</keyword>
<keyword evidence="5 7" id="KW-1133">Transmembrane helix</keyword>
<evidence type="ECO:0000256" key="4">
    <source>
        <dbReference type="ARBA" id="ARBA00022692"/>
    </source>
</evidence>
<evidence type="ECO:0000256" key="1">
    <source>
        <dbReference type="ARBA" id="ARBA00004651"/>
    </source>
</evidence>
<comment type="pathway">
    <text evidence="2">Cell wall biogenesis; lipoteichoic acid biosynthesis.</text>
</comment>
<dbReference type="GO" id="GO:0016787">
    <property type="term" value="F:hydrolase activity"/>
    <property type="evidence" value="ECO:0007669"/>
    <property type="project" value="UniProtKB-KW"/>
</dbReference>
<comment type="subcellular location">
    <subcellularLocation>
        <location evidence="1">Cell membrane</location>
        <topology evidence="1">Multi-pass membrane protein</topology>
    </subcellularLocation>
</comment>
<feature type="transmembrane region" description="Helical" evidence="7">
    <location>
        <begin position="12"/>
        <end position="31"/>
    </location>
</feature>
<feature type="transmembrane region" description="Helical" evidence="7">
    <location>
        <begin position="122"/>
        <end position="144"/>
    </location>
</feature>
<gene>
    <name evidence="9" type="ORF">H9Q78_02540</name>
</gene>
<keyword evidence="10" id="KW-1185">Reference proteome</keyword>
<keyword evidence="4 7" id="KW-0812">Transmembrane</keyword>
<evidence type="ECO:0000256" key="2">
    <source>
        <dbReference type="ARBA" id="ARBA00004936"/>
    </source>
</evidence>
<feature type="transmembrane region" description="Helical" evidence="7">
    <location>
        <begin position="82"/>
        <end position="102"/>
    </location>
</feature>
<evidence type="ECO:0000256" key="7">
    <source>
        <dbReference type="SAM" id="Phobius"/>
    </source>
</evidence>
<dbReference type="EMBL" id="CP060634">
    <property type="protein sequence ID" value="QNM06060.1"/>
    <property type="molecule type" value="Genomic_DNA"/>
</dbReference>
<dbReference type="KEGG" id="qdo:H9Q78_02540"/>
<dbReference type="InterPro" id="IPR000917">
    <property type="entry name" value="Sulfatase_N"/>
</dbReference>
<dbReference type="RefSeq" id="WP_249303432.1">
    <property type="nucleotide sequence ID" value="NZ_CP060634.1"/>
</dbReference>
<dbReference type="PANTHER" id="PTHR47371:SF3">
    <property type="entry name" value="PHOSPHOGLYCEROL TRANSFERASE I"/>
    <property type="match status" value="1"/>
</dbReference>
<dbReference type="Proteomes" id="UP000515823">
    <property type="component" value="Chromosome"/>
</dbReference>
<evidence type="ECO:0000256" key="6">
    <source>
        <dbReference type="ARBA" id="ARBA00023136"/>
    </source>
</evidence>
<keyword evidence="9" id="KW-0378">Hydrolase</keyword>
<sequence length="695" mass="78190">MKEFFENVQKKTARHPLLSCFLAAILLNLFVELLSRRSFISLAVFVGTRPHIFLFNACIIFWSFSLLLLVRRKLFLSAVISVIWLILGIVNFVLLGCRVTPFNGADLRLTKDAMAVAGKYLSWWHLVLLAIAVAALIVALVILFRKLPRSGKKPSYIKSLIFVVFSFMALLGINSVGKSTGVLANQFGNLAQAYQDYGFSYCFANSLINTGISKPGDYSTEVVKEIKKEEIVPEEHVSAPLVVENRPDVVNEQGVAVTEKTPNIIFLQLESFSDPLKYLHMECSEDPIPNFRKLMEQYSSGYLWVPSVGAGTANTEFEVITGMNLDFFGPGEYPYKTVLQKQVSESICFDLKEIGYHAQAIHNNSGTFYDRYTVFSQLGFDTFTSLEYMTGYDTTYMGWAKDEILTEQIAKVLNSTSGADVIYTISVQGHGSYPQEKVLDSPVVQVTGLPTEGETNAMEYYVEQIHEMDTFVGELISYLESRDEETILVMYGDHLPSLNLTEDKLENGDLFQTEYVIWDNMGLARTSRNVEAYQLGAYVMDKAGLKKGTMFRYHQAYLQKTSHTAEEEETYLNDMKILEYDILYGDQDVFEGEMPYEATNLHMGVQPISINRVLLQNKGLYVTGWNYTKNSVIYVNGKAWETNCVSQNLLYAADVKLKEGDNEITVGQVSDDNIVLSVSEPYVLKQEKKDGSGGS</sequence>
<dbReference type="Pfam" id="PF00884">
    <property type="entry name" value="Sulfatase"/>
    <property type="match status" value="1"/>
</dbReference>
<dbReference type="InterPro" id="IPR017850">
    <property type="entry name" value="Alkaline_phosphatase_core_sf"/>
</dbReference>
<keyword evidence="9" id="KW-0808">Transferase</keyword>
<feature type="domain" description="Sulfatase N-terminal" evidence="8">
    <location>
        <begin position="262"/>
        <end position="525"/>
    </location>
</feature>
<dbReference type="Gene3D" id="3.40.720.10">
    <property type="entry name" value="Alkaline Phosphatase, subunit A"/>
    <property type="match status" value="1"/>
</dbReference>
<dbReference type="InterPro" id="IPR050448">
    <property type="entry name" value="OpgB/LTA_synthase_biosynth"/>
</dbReference>
<feature type="transmembrane region" description="Helical" evidence="7">
    <location>
        <begin position="51"/>
        <end position="70"/>
    </location>
</feature>
<organism evidence="9 10">
    <name type="scientific">Qiania dongpingensis</name>
    <dbReference type="NCBI Taxonomy" id="2763669"/>
    <lineage>
        <taxon>Bacteria</taxon>
        <taxon>Bacillati</taxon>
        <taxon>Bacillota</taxon>
        <taxon>Clostridia</taxon>
        <taxon>Lachnospirales</taxon>
        <taxon>Lachnospiraceae</taxon>
        <taxon>Qiania</taxon>
    </lineage>
</organism>